<name>A0A9P9HYS7_FUSSL</name>
<protein>
    <submittedName>
        <fullName evidence="4">PLC-like phosphodiesterase</fullName>
    </submittedName>
</protein>
<feature type="transmembrane region" description="Helical" evidence="2">
    <location>
        <begin position="462"/>
        <end position="480"/>
    </location>
</feature>
<feature type="chain" id="PRO_5040344934" evidence="3">
    <location>
        <begin position="21"/>
        <end position="513"/>
    </location>
</feature>
<dbReference type="AlphaFoldDB" id="A0A9P9HYS7"/>
<evidence type="ECO:0000313" key="4">
    <source>
        <dbReference type="EMBL" id="KAH7266344.1"/>
    </source>
</evidence>
<dbReference type="Gene3D" id="3.20.20.190">
    <property type="entry name" value="Phosphatidylinositol (PI) phosphodiesterase"/>
    <property type="match status" value="1"/>
</dbReference>
<dbReference type="GO" id="GO:0008081">
    <property type="term" value="F:phosphoric diester hydrolase activity"/>
    <property type="evidence" value="ECO:0007669"/>
    <property type="project" value="InterPro"/>
</dbReference>
<sequence length="513" mass="56290">MKLHHRALLLALASSVRIAAQSIELSATSDLTFVEGTRTARLTKQTAPPTGAYTTYASKITLSGSSNTEDDGFTSTLTGLFPTTDITTATNLTESETGTATTNGTETGTSTTTKAKPTNTQACNNYVELCKRKYSNITMIGCHNSPFVRPGNSGSNQELDVTTQLNDGVRFIQAQIQWPSNSSVPHFCHSSCDLLDAGPITQWLTTVREWVDTHPYDVVTILLGNGNYSHPDLYVPYIEQTGILKYVYRAPYLPMALDDWPTLEELIIHGKRVIMFIDYVSDQKKYPWLLDEFTQMWETPFDPLDRKFPCTVQRPPNLSDKSAKNRLYLMNHNLNAEFNVFGAEILVPAVALLNETNNVTGYGSLGLAANNCRSDWGRAPNILNVDYYNYGGFPGSVFEVAAQMNNVTYDRGSCCGTASSASLTQVASWTGLLAALLSATPDRLATGIFTISLASQLLATQLFFLALANIHFYLILATSYQPFFTASRFTSSLLTHLFFALGQPQNSLLPAAS</sequence>
<organism evidence="4 5">
    <name type="scientific">Fusarium solani</name>
    <name type="common">Filamentous fungus</name>
    <dbReference type="NCBI Taxonomy" id="169388"/>
    <lineage>
        <taxon>Eukaryota</taxon>
        <taxon>Fungi</taxon>
        <taxon>Dikarya</taxon>
        <taxon>Ascomycota</taxon>
        <taxon>Pezizomycotina</taxon>
        <taxon>Sordariomycetes</taxon>
        <taxon>Hypocreomycetidae</taxon>
        <taxon>Hypocreales</taxon>
        <taxon>Nectriaceae</taxon>
        <taxon>Fusarium</taxon>
        <taxon>Fusarium solani species complex</taxon>
    </lineage>
</organism>
<feature type="region of interest" description="Disordered" evidence="1">
    <location>
        <begin position="93"/>
        <end position="114"/>
    </location>
</feature>
<evidence type="ECO:0000313" key="5">
    <source>
        <dbReference type="Proteomes" id="UP000736672"/>
    </source>
</evidence>
<dbReference type="EMBL" id="JAGTJS010000006">
    <property type="protein sequence ID" value="KAH7266344.1"/>
    <property type="molecule type" value="Genomic_DNA"/>
</dbReference>
<keyword evidence="3" id="KW-0732">Signal</keyword>
<dbReference type="SUPFAM" id="SSF51695">
    <property type="entry name" value="PLC-like phosphodiesterases"/>
    <property type="match status" value="1"/>
</dbReference>
<evidence type="ECO:0000256" key="2">
    <source>
        <dbReference type="SAM" id="Phobius"/>
    </source>
</evidence>
<dbReference type="InterPro" id="IPR051057">
    <property type="entry name" value="PI-PLC_domain"/>
</dbReference>
<gene>
    <name evidence="4" type="ORF">B0J15DRAFT_546339</name>
</gene>
<keyword evidence="2" id="KW-0812">Transmembrane</keyword>
<dbReference type="GO" id="GO:0006629">
    <property type="term" value="P:lipid metabolic process"/>
    <property type="evidence" value="ECO:0007669"/>
    <property type="project" value="InterPro"/>
</dbReference>
<dbReference type="OrthoDB" id="7984201at2759"/>
<feature type="signal peptide" evidence="3">
    <location>
        <begin position="1"/>
        <end position="20"/>
    </location>
</feature>
<accession>A0A9P9HYS7</accession>
<proteinExistence type="predicted"/>
<reference evidence="4" key="1">
    <citation type="journal article" date="2021" name="Nat. Commun.">
        <title>Genetic determinants of endophytism in the Arabidopsis root mycobiome.</title>
        <authorList>
            <person name="Mesny F."/>
            <person name="Miyauchi S."/>
            <person name="Thiergart T."/>
            <person name="Pickel B."/>
            <person name="Atanasova L."/>
            <person name="Karlsson M."/>
            <person name="Huettel B."/>
            <person name="Barry K.W."/>
            <person name="Haridas S."/>
            <person name="Chen C."/>
            <person name="Bauer D."/>
            <person name="Andreopoulos W."/>
            <person name="Pangilinan J."/>
            <person name="LaButti K."/>
            <person name="Riley R."/>
            <person name="Lipzen A."/>
            <person name="Clum A."/>
            <person name="Drula E."/>
            <person name="Henrissat B."/>
            <person name="Kohler A."/>
            <person name="Grigoriev I.V."/>
            <person name="Martin F.M."/>
            <person name="Hacquard S."/>
        </authorList>
    </citation>
    <scope>NUCLEOTIDE SEQUENCE</scope>
    <source>
        <strain evidence="4">FSSC 5 MPI-SDFR-AT-0091</strain>
    </source>
</reference>
<comment type="caution">
    <text evidence="4">The sequence shown here is derived from an EMBL/GenBank/DDBJ whole genome shotgun (WGS) entry which is preliminary data.</text>
</comment>
<keyword evidence="2" id="KW-0472">Membrane</keyword>
<dbReference type="PANTHER" id="PTHR13593">
    <property type="match status" value="1"/>
</dbReference>
<dbReference type="InterPro" id="IPR017946">
    <property type="entry name" value="PLC-like_Pdiesterase_TIM-brl"/>
</dbReference>
<dbReference type="PANTHER" id="PTHR13593:SF140">
    <property type="entry name" value="PLC-LIKE PHOSPHODIESTERASE"/>
    <property type="match status" value="1"/>
</dbReference>
<keyword evidence="5" id="KW-1185">Reference proteome</keyword>
<evidence type="ECO:0000256" key="3">
    <source>
        <dbReference type="SAM" id="SignalP"/>
    </source>
</evidence>
<keyword evidence="2" id="KW-1133">Transmembrane helix</keyword>
<dbReference type="Pfam" id="PF26146">
    <property type="entry name" value="PI-PLC_X"/>
    <property type="match status" value="1"/>
</dbReference>
<dbReference type="Proteomes" id="UP000736672">
    <property type="component" value="Unassembled WGS sequence"/>
</dbReference>
<evidence type="ECO:0000256" key="1">
    <source>
        <dbReference type="SAM" id="MobiDB-lite"/>
    </source>
</evidence>